<evidence type="ECO:0000256" key="2">
    <source>
        <dbReference type="SAM" id="Phobius"/>
    </source>
</evidence>
<dbReference type="AlphaFoldDB" id="A0A6J4IQQ3"/>
<gene>
    <name evidence="3" type="ORF">AVDCRST_MAG27-2415</name>
</gene>
<sequence>MPETPAPGLLTIPRPPAEPVLGRRTPPPGPSSGRAAEEEHELRHFALALAVVFAPAAILLSLAMLPGP</sequence>
<keyword evidence="2" id="KW-0472">Membrane</keyword>
<organism evidence="3">
    <name type="scientific">uncultured Craurococcus sp</name>
    <dbReference type="NCBI Taxonomy" id="1135998"/>
    <lineage>
        <taxon>Bacteria</taxon>
        <taxon>Pseudomonadati</taxon>
        <taxon>Pseudomonadota</taxon>
        <taxon>Alphaproteobacteria</taxon>
        <taxon>Acetobacterales</taxon>
        <taxon>Acetobacteraceae</taxon>
        <taxon>Craurococcus</taxon>
        <taxon>environmental samples</taxon>
    </lineage>
</organism>
<name>A0A6J4IQQ3_9PROT</name>
<feature type="transmembrane region" description="Helical" evidence="2">
    <location>
        <begin position="45"/>
        <end position="65"/>
    </location>
</feature>
<keyword evidence="2" id="KW-1133">Transmembrane helix</keyword>
<proteinExistence type="predicted"/>
<keyword evidence="2" id="KW-0812">Transmembrane</keyword>
<dbReference type="EMBL" id="CADCTD010000103">
    <property type="protein sequence ID" value="CAA9258229.1"/>
    <property type="molecule type" value="Genomic_DNA"/>
</dbReference>
<accession>A0A6J4IQQ3</accession>
<evidence type="ECO:0000313" key="3">
    <source>
        <dbReference type="EMBL" id="CAA9258229.1"/>
    </source>
</evidence>
<feature type="region of interest" description="Disordered" evidence="1">
    <location>
        <begin position="1"/>
        <end position="38"/>
    </location>
</feature>
<protein>
    <submittedName>
        <fullName evidence="3">Uncharacterized protein</fullName>
    </submittedName>
</protein>
<reference evidence="3" key="1">
    <citation type="submission" date="2020-02" db="EMBL/GenBank/DDBJ databases">
        <authorList>
            <person name="Meier V. D."/>
        </authorList>
    </citation>
    <scope>NUCLEOTIDE SEQUENCE</scope>
    <source>
        <strain evidence="3">AVDCRST_MAG27</strain>
    </source>
</reference>
<evidence type="ECO:0000256" key="1">
    <source>
        <dbReference type="SAM" id="MobiDB-lite"/>
    </source>
</evidence>